<accession>A0A937US54</accession>
<dbReference type="RefSeq" id="WP_203003740.1">
    <property type="nucleotide sequence ID" value="NZ_JADWYU010000113.1"/>
</dbReference>
<keyword evidence="3" id="KW-1185">Reference proteome</keyword>
<organism evidence="2 3">
    <name type="scientific">Frankia nepalensis</name>
    <dbReference type="NCBI Taxonomy" id="1836974"/>
    <lineage>
        <taxon>Bacteria</taxon>
        <taxon>Bacillati</taxon>
        <taxon>Actinomycetota</taxon>
        <taxon>Actinomycetes</taxon>
        <taxon>Frankiales</taxon>
        <taxon>Frankiaceae</taxon>
        <taxon>Frankia</taxon>
    </lineage>
</organism>
<dbReference type="AlphaFoldDB" id="A0A937US54"/>
<sequence>MGGVVDRPLYQRVLHSAGARAEQPGAKRFAGVSPSAEQPAGEAPLAARPGRGRAVAAARATFHDGH</sequence>
<dbReference type="EMBL" id="JAEACQ010000285">
    <property type="protein sequence ID" value="MBL7631798.1"/>
    <property type="molecule type" value="Genomic_DNA"/>
</dbReference>
<evidence type="ECO:0000313" key="3">
    <source>
        <dbReference type="Proteomes" id="UP000604475"/>
    </source>
</evidence>
<dbReference type="Proteomes" id="UP000604475">
    <property type="component" value="Unassembled WGS sequence"/>
</dbReference>
<gene>
    <name evidence="2" type="ORF">I7412_32495</name>
</gene>
<feature type="compositionally biased region" description="Low complexity" evidence="1">
    <location>
        <begin position="39"/>
        <end position="60"/>
    </location>
</feature>
<feature type="region of interest" description="Disordered" evidence="1">
    <location>
        <begin position="16"/>
        <end position="66"/>
    </location>
</feature>
<name>A0A937US54_9ACTN</name>
<proteinExistence type="predicted"/>
<evidence type="ECO:0000313" key="2">
    <source>
        <dbReference type="EMBL" id="MBL7631798.1"/>
    </source>
</evidence>
<protein>
    <submittedName>
        <fullName evidence="2">Uncharacterized protein</fullName>
    </submittedName>
</protein>
<comment type="caution">
    <text evidence="2">The sequence shown here is derived from an EMBL/GenBank/DDBJ whole genome shotgun (WGS) entry which is preliminary data.</text>
</comment>
<evidence type="ECO:0000256" key="1">
    <source>
        <dbReference type="SAM" id="MobiDB-lite"/>
    </source>
</evidence>
<reference evidence="2" key="1">
    <citation type="submission" date="2020-12" db="EMBL/GenBank/DDBJ databases">
        <title>Genomic characterization of non-nitrogen-fixing Frankia strains.</title>
        <authorList>
            <person name="Carlos-Shanley C."/>
            <person name="Guerra T."/>
            <person name="Hahn D."/>
        </authorList>
    </citation>
    <scope>NUCLEOTIDE SEQUENCE</scope>
    <source>
        <strain evidence="2">CN6</strain>
    </source>
</reference>